<dbReference type="AlphaFoldDB" id="A0AAV4NUW2"/>
<protein>
    <submittedName>
        <fullName evidence="1">Uncharacterized protein</fullName>
    </submittedName>
</protein>
<evidence type="ECO:0000313" key="2">
    <source>
        <dbReference type="Proteomes" id="UP001054945"/>
    </source>
</evidence>
<sequence>MGNEIVERKNLENGRVVRHGVKADLEKETETEIAVHSFWDMCEWERNQFDFSQQSHVVGQNNDLNQNSFLDDWDRRLGVGCRRSRRRFLFSFTPIITIVRCGRMGVTFALMTSGRTESFDRRVEIVYLRLKLASG</sequence>
<dbReference type="Proteomes" id="UP001054945">
    <property type="component" value="Unassembled WGS sequence"/>
</dbReference>
<dbReference type="EMBL" id="BPLR01021263">
    <property type="protein sequence ID" value="GIX87756.1"/>
    <property type="molecule type" value="Genomic_DNA"/>
</dbReference>
<proteinExistence type="predicted"/>
<keyword evidence="2" id="KW-1185">Reference proteome</keyword>
<comment type="caution">
    <text evidence="1">The sequence shown here is derived from an EMBL/GenBank/DDBJ whole genome shotgun (WGS) entry which is preliminary data.</text>
</comment>
<reference evidence="1 2" key="1">
    <citation type="submission" date="2021-06" db="EMBL/GenBank/DDBJ databases">
        <title>Caerostris extrusa draft genome.</title>
        <authorList>
            <person name="Kono N."/>
            <person name="Arakawa K."/>
        </authorList>
    </citation>
    <scope>NUCLEOTIDE SEQUENCE [LARGE SCALE GENOMIC DNA]</scope>
</reference>
<gene>
    <name evidence="1" type="ORF">CEXT_754601</name>
</gene>
<evidence type="ECO:0000313" key="1">
    <source>
        <dbReference type="EMBL" id="GIX87756.1"/>
    </source>
</evidence>
<accession>A0AAV4NUW2</accession>
<organism evidence="1 2">
    <name type="scientific">Caerostris extrusa</name>
    <name type="common">Bark spider</name>
    <name type="synonym">Caerostris bankana</name>
    <dbReference type="NCBI Taxonomy" id="172846"/>
    <lineage>
        <taxon>Eukaryota</taxon>
        <taxon>Metazoa</taxon>
        <taxon>Ecdysozoa</taxon>
        <taxon>Arthropoda</taxon>
        <taxon>Chelicerata</taxon>
        <taxon>Arachnida</taxon>
        <taxon>Araneae</taxon>
        <taxon>Araneomorphae</taxon>
        <taxon>Entelegynae</taxon>
        <taxon>Araneoidea</taxon>
        <taxon>Araneidae</taxon>
        <taxon>Caerostris</taxon>
    </lineage>
</organism>
<name>A0AAV4NUW2_CAEEX</name>